<evidence type="ECO:0000313" key="2">
    <source>
        <dbReference type="Proteomes" id="UP000263642"/>
    </source>
</evidence>
<name>A0A3D3RD49_9PLAN</name>
<dbReference type="AlphaFoldDB" id="A0A3D3RD49"/>
<dbReference type="Gene3D" id="1.10.287.470">
    <property type="entry name" value="Helix hairpin bin"/>
    <property type="match status" value="1"/>
</dbReference>
<evidence type="ECO:0000313" key="1">
    <source>
        <dbReference type="EMBL" id="HCO26761.1"/>
    </source>
</evidence>
<dbReference type="Proteomes" id="UP000263642">
    <property type="component" value="Unassembled WGS sequence"/>
</dbReference>
<feature type="non-terminal residue" evidence="1">
    <location>
        <position position="132"/>
    </location>
</feature>
<organism evidence="1 2">
    <name type="scientific">Gimesia maris</name>
    <dbReference type="NCBI Taxonomy" id="122"/>
    <lineage>
        <taxon>Bacteria</taxon>
        <taxon>Pseudomonadati</taxon>
        <taxon>Planctomycetota</taxon>
        <taxon>Planctomycetia</taxon>
        <taxon>Planctomycetales</taxon>
        <taxon>Planctomycetaceae</taxon>
        <taxon>Gimesia</taxon>
    </lineage>
</organism>
<gene>
    <name evidence="1" type="ORF">DIT97_28510</name>
</gene>
<dbReference type="SUPFAM" id="SSF111369">
    <property type="entry name" value="HlyD-like secretion proteins"/>
    <property type="match status" value="1"/>
</dbReference>
<sequence>MILNRSILGLLLLTFGIPTAVFSQEKTGEPQTVSIQREAITLRHPRDYYVPLNLKPLRLLTIAAPIDGIIHTVEVKPGDKSTTKAVVVRLDSAIPQAELDRAEAALEVAREELKNATGKAAAGAKAKDRKST</sequence>
<accession>A0A3D3RD49</accession>
<dbReference type="EMBL" id="DQAY01000175">
    <property type="protein sequence ID" value="HCO26761.1"/>
    <property type="molecule type" value="Genomic_DNA"/>
</dbReference>
<proteinExistence type="predicted"/>
<protein>
    <submittedName>
        <fullName evidence="1">Uncharacterized protein</fullName>
    </submittedName>
</protein>
<dbReference type="Gene3D" id="2.40.50.100">
    <property type="match status" value="1"/>
</dbReference>
<reference evidence="1 2" key="1">
    <citation type="journal article" date="2018" name="Nat. Biotechnol.">
        <title>A standardized bacterial taxonomy based on genome phylogeny substantially revises the tree of life.</title>
        <authorList>
            <person name="Parks D.H."/>
            <person name="Chuvochina M."/>
            <person name="Waite D.W."/>
            <person name="Rinke C."/>
            <person name="Skarshewski A."/>
            <person name="Chaumeil P.A."/>
            <person name="Hugenholtz P."/>
        </authorList>
    </citation>
    <scope>NUCLEOTIDE SEQUENCE [LARGE SCALE GENOMIC DNA]</scope>
    <source>
        <strain evidence="1">UBA9375</strain>
    </source>
</reference>
<comment type="caution">
    <text evidence="1">The sequence shown here is derived from an EMBL/GenBank/DDBJ whole genome shotgun (WGS) entry which is preliminary data.</text>
</comment>